<name>A0A7C1BGM1_UNCW3</name>
<dbReference type="EMBL" id="DRBW01000219">
    <property type="protein sequence ID" value="HDM90728.1"/>
    <property type="molecule type" value="Genomic_DNA"/>
</dbReference>
<dbReference type="SUPFAM" id="SSF159468">
    <property type="entry name" value="AtpF-like"/>
    <property type="match status" value="1"/>
</dbReference>
<evidence type="ECO:0000313" key="4">
    <source>
        <dbReference type="EMBL" id="HDM90728.1"/>
    </source>
</evidence>
<protein>
    <recommendedName>
        <fullName evidence="5">V-type ATP synthase subunit F</fullName>
    </recommendedName>
</protein>
<dbReference type="Gene3D" id="3.40.50.10580">
    <property type="entry name" value="ATPase, V1 complex, subunit F"/>
    <property type="match status" value="1"/>
</dbReference>
<dbReference type="InterPro" id="IPR008218">
    <property type="entry name" value="ATPase_V1-cplx_f_g_su"/>
</dbReference>
<evidence type="ECO:0008006" key="5">
    <source>
        <dbReference type="Google" id="ProtNLM"/>
    </source>
</evidence>
<dbReference type="InterPro" id="IPR036906">
    <property type="entry name" value="ATPase_V1_fsu_sf"/>
</dbReference>
<reference evidence="4" key="1">
    <citation type="journal article" date="2020" name="mSystems">
        <title>Genome- and Community-Level Interaction Insights into Carbon Utilization and Element Cycling Functions of Hydrothermarchaeota in Hydrothermal Sediment.</title>
        <authorList>
            <person name="Zhou Z."/>
            <person name="Liu Y."/>
            <person name="Xu W."/>
            <person name="Pan J."/>
            <person name="Luo Z.H."/>
            <person name="Li M."/>
        </authorList>
    </citation>
    <scope>NUCLEOTIDE SEQUENCE [LARGE SCALE GENOMIC DNA]</scope>
    <source>
        <strain evidence="4">HyVt-237</strain>
    </source>
</reference>
<keyword evidence="2" id="KW-0813">Transport</keyword>
<evidence type="ECO:0000256" key="3">
    <source>
        <dbReference type="ARBA" id="ARBA00023065"/>
    </source>
</evidence>
<gene>
    <name evidence="4" type="ORF">ENG67_05955</name>
</gene>
<keyword evidence="3" id="KW-0406">Ion transport</keyword>
<dbReference type="Proteomes" id="UP000885931">
    <property type="component" value="Unassembled WGS sequence"/>
</dbReference>
<accession>A0A7C1BGM1</accession>
<sequence length="102" mass="11257">MKNIACVGEREVVFPFKALGLEIRPVNTGEEAREAIEHFIKEGYVLIILQEDFVDAVSDLMAETEKVPYPAIFPIPGSRGGKGIALEVLREKIKKAIGADIF</sequence>
<dbReference type="Pfam" id="PF01990">
    <property type="entry name" value="ATP-synt_F"/>
    <property type="match status" value="1"/>
</dbReference>
<organism evidence="4">
    <name type="scientific">candidate division WOR-3 bacterium</name>
    <dbReference type="NCBI Taxonomy" id="2052148"/>
    <lineage>
        <taxon>Bacteria</taxon>
        <taxon>Bacteria division WOR-3</taxon>
    </lineage>
</organism>
<comment type="similarity">
    <text evidence="1">Belongs to the V-ATPase F subunit family.</text>
</comment>
<dbReference type="GO" id="GO:0046961">
    <property type="term" value="F:proton-transporting ATPase activity, rotational mechanism"/>
    <property type="evidence" value="ECO:0007669"/>
    <property type="project" value="InterPro"/>
</dbReference>
<dbReference type="AlphaFoldDB" id="A0A7C1BGM1"/>
<evidence type="ECO:0000256" key="2">
    <source>
        <dbReference type="ARBA" id="ARBA00022448"/>
    </source>
</evidence>
<evidence type="ECO:0000256" key="1">
    <source>
        <dbReference type="ARBA" id="ARBA00010148"/>
    </source>
</evidence>
<proteinExistence type="inferred from homology"/>
<comment type="caution">
    <text evidence="4">The sequence shown here is derived from an EMBL/GenBank/DDBJ whole genome shotgun (WGS) entry which is preliminary data.</text>
</comment>